<dbReference type="KEGG" id="sin:YN1551_1223"/>
<protein>
    <submittedName>
        <fullName evidence="1">Uncharacterized protein</fullName>
    </submittedName>
</protein>
<name>C3NGR6_SACI1</name>
<evidence type="ECO:0000313" key="2">
    <source>
        <dbReference type="Proteomes" id="UP000006818"/>
    </source>
</evidence>
<dbReference type="Proteomes" id="UP000006818">
    <property type="component" value="Chromosome"/>
</dbReference>
<proteinExistence type="predicted"/>
<dbReference type="AlphaFoldDB" id="C3NGR6"/>
<dbReference type="EMBL" id="CP001404">
    <property type="protein sequence ID" value="ACP48326.1"/>
    <property type="molecule type" value="Genomic_DNA"/>
</dbReference>
<gene>
    <name evidence="1" type="ordered locus">YN1551_1223</name>
</gene>
<reference evidence="1 2" key="1">
    <citation type="journal article" date="2009" name="Proc. Natl. Acad. Sci. U.S.A.">
        <title>Biogeography of the Sulfolobus islandicus pan-genome.</title>
        <authorList>
            <person name="Reno M.L."/>
            <person name="Held N.L."/>
            <person name="Fields C.J."/>
            <person name="Burke P.V."/>
            <person name="Whitaker R.J."/>
        </authorList>
    </citation>
    <scope>NUCLEOTIDE SEQUENCE [LARGE SCALE GENOMIC DNA]</scope>
    <source>
        <strain evidence="2">Y.N.15.51 / Yellowstone #2</strain>
    </source>
</reference>
<accession>C3NGR6</accession>
<organism evidence="1 2">
    <name type="scientific">Saccharolobus islandicus (strain Y.N.15.51 / Yellowstone #2)</name>
    <name type="common">Sulfolobus islandicus</name>
    <dbReference type="NCBI Taxonomy" id="419942"/>
    <lineage>
        <taxon>Archaea</taxon>
        <taxon>Thermoproteota</taxon>
        <taxon>Thermoprotei</taxon>
        <taxon>Sulfolobales</taxon>
        <taxon>Sulfolobaceae</taxon>
        <taxon>Saccharolobus</taxon>
    </lineage>
</organism>
<evidence type="ECO:0000313" key="1">
    <source>
        <dbReference type="EMBL" id="ACP48326.1"/>
    </source>
</evidence>
<dbReference type="HOGENOM" id="CLU_2968620_0_0_2"/>
<sequence>MITPPIATWVERIHVAILVNIMLEVQPKDLLLNATLRRVLGYLKVGKLMSRMLMWVMY</sequence>